<protein>
    <submittedName>
        <fullName evidence="1">Uncharacterized protein</fullName>
    </submittedName>
</protein>
<keyword evidence="2" id="KW-1185">Reference proteome</keyword>
<organism evidence="1 2">
    <name type="scientific">Ulvibacterium marinum</name>
    <dbReference type="NCBI Taxonomy" id="2419782"/>
    <lineage>
        <taxon>Bacteria</taxon>
        <taxon>Pseudomonadati</taxon>
        <taxon>Bacteroidota</taxon>
        <taxon>Flavobacteriia</taxon>
        <taxon>Flavobacteriales</taxon>
        <taxon>Flavobacteriaceae</taxon>
        <taxon>Ulvibacterium</taxon>
    </lineage>
</organism>
<gene>
    <name evidence="1" type="ORF">D7Z94_05365</name>
</gene>
<dbReference type="Proteomes" id="UP000276603">
    <property type="component" value="Unassembled WGS sequence"/>
</dbReference>
<evidence type="ECO:0000313" key="2">
    <source>
        <dbReference type="Proteomes" id="UP000276603"/>
    </source>
</evidence>
<evidence type="ECO:0000313" key="1">
    <source>
        <dbReference type="EMBL" id="RKN83260.1"/>
    </source>
</evidence>
<name>A0A3B0CDD5_9FLAO</name>
<proteinExistence type="predicted"/>
<reference evidence="1 2" key="1">
    <citation type="submission" date="2018-10" db="EMBL/GenBank/DDBJ databases">
        <title>Ulvibacterium marinum gen. nov., sp. nov., a novel marine bacterium of the family Flavobacteriaceae, isolated from a culture of the green alga Ulva prolifera.</title>
        <authorList>
            <person name="Zhang Z."/>
        </authorList>
    </citation>
    <scope>NUCLEOTIDE SEQUENCE [LARGE SCALE GENOMIC DNA]</scope>
    <source>
        <strain evidence="1 2">CCMM003</strain>
    </source>
</reference>
<dbReference type="EMBL" id="RBCJ01000001">
    <property type="protein sequence ID" value="RKN83260.1"/>
    <property type="molecule type" value="Genomic_DNA"/>
</dbReference>
<accession>A0A3B0CDD5</accession>
<comment type="caution">
    <text evidence="1">The sequence shown here is derived from an EMBL/GenBank/DDBJ whole genome shotgun (WGS) entry which is preliminary data.</text>
</comment>
<dbReference type="AlphaFoldDB" id="A0A3B0CDD5"/>
<sequence length="230" mass="27025">MIFGQISEEDPSTYAWFDDMIGQTNSGIFEGVAYTEEFRAINDEHQFFREPYFILGSVVYDGQPYFEVNLRYDVYNDQLSIKNEKSSRLPIMVLDKEKVAEFQIGQHQFKHLSGKEARGNISGFFEILIEKDSLGLFKKHRKKRFKRTDEEVLYYEFKDGYTYYLRRGPDFYVFKKANDLNGIFPKYRKEVKALRNRYASLGKSDTDEYMKSILLDLSALISNQSDKGSL</sequence>